<evidence type="ECO:0000256" key="2">
    <source>
        <dbReference type="RuleBase" id="RU000363"/>
    </source>
</evidence>
<dbReference type="AlphaFoldDB" id="A0AAN7ZMN8"/>
<dbReference type="PRINTS" id="PR00080">
    <property type="entry name" value="SDRFAMILY"/>
</dbReference>
<dbReference type="SUPFAM" id="SSF51735">
    <property type="entry name" value="NAD(P)-binding Rossmann-fold domains"/>
    <property type="match status" value="1"/>
</dbReference>
<accession>A0AAN7ZMN8</accession>
<keyword evidence="3" id="KW-0732">Signal</keyword>
<keyword evidence="1" id="KW-0560">Oxidoreductase</keyword>
<dbReference type="GO" id="GO:0016491">
    <property type="term" value="F:oxidoreductase activity"/>
    <property type="evidence" value="ECO:0007669"/>
    <property type="project" value="UniProtKB-KW"/>
</dbReference>
<proteinExistence type="inferred from homology"/>
<keyword evidence="5" id="KW-1185">Reference proteome</keyword>
<comment type="similarity">
    <text evidence="2">Belongs to the short-chain dehydrogenases/reductases (SDR) family.</text>
</comment>
<dbReference type="InterPro" id="IPR002347">
    <property type="entry name" value="SDR_fam"/>
</dbReference>
<reference evidence="4 5" key="1">
    <citation type="journal article" date="2024" name="Insects">
        <title>An Improved Chromosome-Level Genome Assembly of the Firefly Pyrocoelia pectoralis.</title>
        <authorList>
            <person name="Fu X."/>
            <person name="Meyer-Rochow V.B."/>
            <person name="Ballantyne L."/>
            <person name="Zhu X."/>
        </authorList>
    </citation>
    <scope>NUCLEOTIDE SEQUENCE [LARGE SCALE GENOMIC DNA]</scope>
    <source>
        <strain evidence="4">XCY_ONT2</strain>
    </source>
</reference>
<dbReference type="PANTHER" id="PTHR43157:SF31">
    <property type="entry name" value="PHOSPHATIDYLINOSITOL-GLYCAN BIOSYNTHESIS CLASS F PROTEIN"/>
    <property type="match status" value="1"/>
</dbReference>
<dbReference type="Proteomes" id="UP001329430">
    <property type="component" value="Chromosome 5"/>
</dbReference>
<evidence type="ECO:0000313" key="5">
    <source>
        <dbReference type="Proteomes" id="UP001329430"/>
    </source>
</evidence>
<evidence type="ECO:0000256" key="3">
    <source>
        <dbReference type="SAM" id="SignalP"/>
    </source>
</evidence>
<evidence type="ECO:0000256" key="1">
    <source>
        <dbReference type="ARBA" id="ARBA00023002"/>
    </source>
</evidence>
<dbReference type="InterPro" id="IPR036291">
    <property type="entry name" value="NAD(P)-bd_dom_sf"/>
</dbReference>
<sequence>MILLDILFCLVLIKLIIKVQIRRDKSAQCLIGKTTIVTGANTGIGFCTALEFAKRGAKVIIACRDRVQGENARENIISATGNKNIHVGIVDFRSLRSVRQFANEIRSKETRLDILVNNAAGIKLGNKTTDDGLNLTMQVNYFGPYLLTILLLDLMKRSAPSRIINVACVGICSPHVNPRVLNEYPSGRCPELVNYANSKLCLMLFTNELARRLRGTEVTVNSVHPGAVDSDLLRNANCCLWSPVLLLKCMCFKTPEEGSQTILHVALSEEARKSSGKYFTNCQTEWRYFTPKESFDVCLAKEVWENTEDLLHLADNERIPSCL</sequence>
<dbReference type="EMBL" id="JAVRBK010000005">
    <property type="protein sequence ID" value="KAK5643671.1"/>
    <property type="molecule type" value="Genomic_DNA"/>
</dbReference>
<dbReference type="PRINTS" id="PR00081">
    <property type="entry name" value="GDHRDH"/>
</dbReference>
<dbReference type="CDD" id="cd05327">
    <property type="entry name" value="retinol-DH_like_SDR_c_like"/>
    <property type="match status" value="1"/>
</dbReference>
<feature type="signal peptide" evidence="3">
    <location>
        <begin position="1"/>
        <end position="21"/>
    </location>
</feature>
<dbReference type="Pfam" id="PF00106">
    <property type="entry name" value="adh_short"/>
    <property type="match status" value="2"/>
</dbReference>
<name>A0AAN7ZMN8_9COLE</name>
<comment type="caution">
    <text evidence="4">The sequence shown here is derived from an EMBL/GenBank/DDBJ whole genome shotgun (WGS) entry which is preliminary data.</text>
</comment>
<dbReference type="PANTHER" id="PTHR43157">
    <property type="entry name" value="PHOSPHATIDYLINOSITOL-GLYCAN BIOSYNTHESIS CLASS F PROTEIN-RELATED"/>
    <property type="match status" value="1"/>
</dbReference>
<gene>
    <name evidence="4" type="ORF">RI129_007516</name>
</gene>
<organism evidence="4 5">
    <name type="scientific">Pyrocoelia pectoralis</name>
    <dbReference type="NCBI Taxonomy" id="417401"/>
    <lineage>
        <taxon>Eukaryota</taxon>
        <taxon>Metazoa</taxon>
        <taxon>Ecdysozoa</taxon>
        <taxon>Arthropoda</taxon>
        <taxon>Hexapoda</taxon>
        <taxon>Insecta</taxon>
        <taxon>Pterygota</taxon>
        <taxon>Neoptera</taxon>
        <taxon>Endopterygota</taxon>
        <taxon>Coleoptera</taxon>
        <taxon>Polyphaga</taxon>
        <taxon>Elateriformia</taxon>
        <taxon>Elateroidea</taxon>
        <taxon>Lampyridae</taxon>
        <taxon>Lampyrinae</taxon>
        <taxon>Pyrocoelia</taxon>
    </lineage>
</organism>
<feature type="chain" id="PRO_5042825597" evidence="3">
    <location>
        <begin position="22"/>
        <end position="323"/>
    </location>
</feature>
<protein>
    <submittedName>
        <fullName evidence="4">Uncharacterized protein</fullName>
    </submittedName>
</protein>
<dbReference type="Gene3D" id="3.40.50.720">
    <property type="entry name" value="NAD(P)-binding Rossmann-like Domain"/>
    <property type="match status" value="1"/>
</dbReference>
<evidence type="ECO:0000313" key="4">
    <source>
        <dbReference type="EMBL" id="KAK5643671.1"/>
    </source>
</evidence>